<keyword evidence="3" id="KW-0804">Transcription</keyword>
<dbReference type="SMART" id="SM00345">
    <property type="entry name" value="HTH_GNTR"/>
    <property type="match status" value="1"/>
</dbReference>
<comment type="caution">
    <text evidence="5">The sequence shown here is derived from an EMBL/GenBank/DDBJ whole genome shotgun (WGS) entry which is preliminary data.</text>
</comment>
<dbReference type="OrthoDB" id="3631954at2"/>
<dbReference type="SUPFAM" id="SSF46785">
    <property type="entry name" value="Winged helix' DNA-binding domain"/>
    <property type="match status" value="1"/>
</dbReference>
<reference evidence="5 6" key="1">
    <citation type="submission" date="2019-11" db="EMBL/GenBank/DDBJ databases">
        <title>Draft genome of Amycolatopsis RM579.</title>
        <authorList>
            <person name="Duangmal K."/>
            <person name="Mingma R."/>
        </authorList>
    </citation>
    <scope>NUCLEOTIDE SEQUENCE [LARGE SCALE GENOMIC DNA]</scope>
    <source>
        <strain evidence="5 6">RM579</strain>
    </source>
</reference>
<dbReference type="InterPro" id="IPR036390">
    <property type="entry name" value="WH_DNA-bd_sf"/>
</dbReference>
<dbReference type="Pfam" id="PF00392">
    <property type="entry name" value="GntR"/>
    <property type="match status" value="1"/>
</dbReference>
<dbReference type="Gene3D" id="1.10.10.10">
    <property type="entry name" value="Winged helix-like DNA-binding domain superfamily/Winged helix DNA-binding domain"/>
    <property type="match status" value="1"/>
</dbReference>
<dbReference type="GO" id="GO:0003677">
    <property type="term" value="F:DNA binding"/>
    <property type="evidence" value="ECO:0007669"/>
    <property type="project" value="UniProtKB-KW"/>
</dbReference>
<keyword evidence="1" id="KW-0805">Transcription regulation</keyword>
<evidence type="ECO:0000256" key="1">
    <source>
        <dbReference type="ARBA" id="ARBA00023015"/>
    </source>
</evidence>
<sequence length="74" mass="8242">MYTFVAEHIAERIEAGDLPPNAVLPNEQRLAREYGVSLGPARHATRVLRERGLVVTIRSKGTYIAPPQTTKDSR</sequence>
<evidence type="ECO:0000313" key="5">
    <source>
        <dbReference type="EMBL" id="MTD58829.1"/>
    </source>
</evidence>
<dbReference type="CDD" id="cd07377">
    <property type="entry name" value="WHTH_GntR"/>
    <property type="match status" value="1"/>
</dbReference>
<name>A0A6N7ZAT5_9PSEU</name>
<evidence type="ECO:0000256" key="2">
    <source>
        <dbReference type="ARBA" id="ARBA00023125"/>
    </source>
</evidence>
<feature type="domain" description="HTH gntR-type" evidence="4">
    <location>
        <begin position="1"/>
        <end position="67"/>
    </location>
</feature>
<accession>A0A6N7ZAT5</accession>
<dbReference type="InterPro" id="IPR036388">
    <property type="entry name" value="WH-like_DNA-bd_sf"/>
</dbReference>
<dbReference type="EMBL" id="WMBA01000078">
    <property type="protein sequence ID" value="MTD58829.1"/>
    <property type="molecule type" value="Genomic_DNA"/>
</dbReference>
<keyword evidence="2" id="KW-0238">DNA-binding</keyword>
<keyword evidence="6" id="KW-1185">Reference proteome</keyword>
<organism evidence="5 6">
    <name type="scientific">Amycolatopsis pithecellobii</name>
    <dbReference type="NCBI Taxonomy" id="664692"/>
    <lineage>
        <taxon>Bacteria</taxon>
        <taxon>Bacillati</taxon>
        <taxon>Actinomycetota</taxon>
        <taxon>Actinomycetes</taxon>
        <taxon>Pseudonocardiales</taxon>
        <taxon>Pseudonocardiaceae</taxon>
        <taxon>Amycolatopsis</taxon>
    </lineage>
</organism>
<dbReference type="GO" id="GO:0003700">
    <property type="term" value="F:DNA-binding transcription factor activity"/>
    <property type="evidence" value="ECO:0007669"/>
    <property type="project" value="InterPro"/>
</dbReference>
<dbReference type="Proteomes" id="UP000440096">
    <property type="component" value="Unassembled WGS sequence"/>
</dbReference>
<evidence type="ECO:0000259" key="4">
    <source>
        <dbReference type="PROSITE" id="PS50949"/>
    </source>
</evidence>
<dbReference type="PROSITE" id="PS50949">
    <property type="entry name" value="HTH_GNTR"/>
    <property type="match status" value="1"/>
</dbReference>
<dbReference type="AlphaFoldDB" id="A0A6N7ZAT5"/>
<protein>
    <submittedName>
        <fullName evidence="5">GntR family transcriptional regulator</fullName>
    </submittedName>
</protein>
<dbReference type="InterPro" id="IPR000524">
    <property type="entry name" value="Tscrpt_reg_HTH_GntR"/>
</dbReference>
<dbReference type="PANTHER" id="PTHR43537">
    <property type="entry name" value="TRANSCRIPTIONAL REGULATOR, GNTR FAMILY"/>
    <property type="match status" value="1"/>
</dbReference>
<evidence type="ECO:0000256" key="3">
    <source>
        <dbReference type="ARBA" id="ARBA00023163"/>
    </source>
</evidence>
<dbReference type="PANTHER" id="PTHR43537:SF24">
    <property type="entry name" value="GLUCONATE OPERON TRANSCRIPTIONAL REPRESSOR"/>
    <property type="match status" value="1"/>
</dbReference>
<proteinExistence type="predicted"/>
<evidence type="ECO:0000313" key="6">
    <source>
        <dbReference type="Proteomes" id="UP000440096"/>
    </source>
</evidence>
<gene>
    <name evidence="5" type="ORF">GKO32_33340</name>
</gene>